<name>A0A6J6WWU2_9ZZZZ</name>
<feature type="domain" description="HTH tetR-type" evidence="5">
    <location>
        <begin position="18"/>
        <end position="78"/>
    </location>
</feature>
<keyword evidence="3" id="KW-0804">Transcription</keyword>
<evidence type="ECO:0000256" key="1">
    <source>
        <dbReference type="ARBA" id="ARBA00023015"/>
    </source>
</evidence>
<dbReference type="Gene3D" id="1.10.357.10">
    <property type="entry name" value="Tetracycline Repressor, domain 2"/>
    <property type="match status" value="1"/>
</dbReference>
<dbReference type="GO" id="GO:0000976">
    <property type="term" value="F:transcription cis-regulatory region binding"/>
    <property type="evidence" value="ECO:0007669"/>
    <property type="project" value="TreeGrafter"/>
</dbReference>
<feature type="region of interest" description="Disordered" evidence="4">
    <location>
        <begin position="1"/>
        <end position="20"/>
    </location>
</feature>
<evidence type="ECO:0000313" key="6">
    <source>
        <dbReference type="EMBL" id="CAB4789661.1"/>
    </source>
</evidence>
<organism evidence="6">
    <name type="scientific">freshwater metagenome</name>
    <dbReference type="NCBI Taxonomy" id="449393"/>
    <lineage>
        <taxon>unclassified sequences</taxon>
        <taxon>metagenomes</taxon>
        <taxon>ecological metagenomes</taxon>
    </lineage>
</organism>
<dbReference type="InterPro" id="IPR001647">
    <property type="entry name" value="HTH_TetR"/>
</dbReference>
<accession>A0A6J6WWU2</accession>
<reference evidence="6" key="1">
    <citation type="submission" date="2020-05" db="EMBL/GenBank/DDBJ databases">
        <authorList>
            <person name="Chiriac C."/>
            <person name="Salcher M."/>
            <person name="Ghai R."/>
            <person name="Kavagutti S V."/>
        </authorList>
    </citation>
    <scope>NUCLEOTIDE SEQUENCE</scope>
</reference>
<dbReference type="InterPro" id="IPR009057">
    <property type="entry name" value="Homeodomain-like_sf"/>
</dbReference>
<protein>
    <submittedName>
        <fullName evidence="6">Unannotated protein</fullName>
    </submittedName>
</protein>
<dbReference type="AlphaFoldDB" id="A0A6J6WWU2"/>
<dbReference type="GO" id="GO:0003700">
    <property type="term" value="F:DNA-binding transcription factor activity"/>
    <property type="evidence" value="ECO:0007669"/>
    <property type="project" value="TreeGrafter"/>
</dbReference>
<dbReference type="PROSITE" id="PS50977">
    <property type="entry name" value="HTH_TETR_2"/>
    <property type="match status" value="1"/>
</dbReference>
<evidence type="ECO:0000259" key="5">
    <source>
        <dbReference type="PROSITE" id="PS50977"/>
    </source>
</evidence>
<sequence>MPIAPARPRRRAARTAPADRRRQLLDTAEEILASGGTDALRMDALARATGVTRPVVYAHFGDRDELIVALLARHAARVREHVRAATSIDQDFAIVLRSATRAYLEVATEAGVTMRALTTAEHLSPAIEAERRSYWGQATEMWALRYRRYAHIERRDARALAAAHLAALSTLAGLCAAGTLSVARATELHTTTTIAALDALRDNKGDPR</sequence>
<evidence type="ECO:0000256" key="2">
    <source>
        <dbReference type="ARBA" id="ARBA00023125"/>
    </source>
</evidence>
<dbReference type="SUPFAM" id="SSF46689">
    <property type="entry name" value="Homeodomain-like"/>
    <property type="match status" value="1"/>
</dbReference>
<dbReference type="InterPro" id="IPR050109">
    <property type="entry name" value="HTH-type_TetR-like_transc_reg"/>
</dbReference>
<keyword evidence="1" id="KW-0805">Transcription regulation</keyword>
<dbReference type="PANTHER" id="PTHR30055:SF234">
    <property type="entry name" value="HTH-TYPE TRANSCRIPTIONAL REGULATOR BETI"/>
    <property type="match status" value="1"/>
</dbReference>
<proteinExistence type="predicted"/>
<dbReference type="PANTHER" id="PTHR30055">
    <property type="entry name" value="HTH-TYPE TRANSCRIPTIONAL REGULATOR RUTR"/>
    <property type="match status" value="1"/>
</dbReference>
<evidence type="ECO:0000256" key="3">
    <source>
        <dbReference type="ARBA" id="ARBA00023163"/>
    </source>
</evidence>
<keyword evidence="2" id="KW-0238">DNA-binding</keyword>
<dbReference type="EMBL" id="CAEZZU010000235">
    <property type="protein sequence ID" value="CAB4789661.1"/>
    <property type="molecule type" value="Genomic_DNA"/>
</dbReference>
<evidence type="ECO:0000256" key="4">
    <source>
        <dbReference type="SAM" id="MobiDB-lite"/>
    </source>
</evidence>
<dbReference type="Pfam" id="PF00440">
    <property type="entry name" value="TetR_N"/>
    <property type="match status" value="1"/>
</dbReference>
<dbReference type="PRINTS" id="PR00455">
    <property type="entry name" value="HTHTETR"/>
</dbReference>
<gene>
    <name evidence="6" type="ORF">UFOPK2925_01347</name>
</gene>